<dbReference type="RefSeq" id="WP_088554705.1">
    <property type="nucleotide sequence ID" value="NZ_BDGJ01000164.1"/>
</dbReference>
<accession>A0A1Z5HWF6</accession>
<gene>
    <name evidence="2" type="ORF">KKC1_27380</name>
</gene>
<sequence length="105" mass="11576">MDKKIMLVIIGSAIVTYLPRMLPLVMLSKIKMPDLVLRWLSFVPPAVLSALLLPDLLLVNQRVDFSFSNLKLLAAFPTLAVAVKTRSMMAALITGMATVVLLRLL</sequence>
<dbReference type="InterPro" id="IPR008407">
    <property type="entry name" value="Brnchd-chn_aa_trnsp_AzlD"/>
</dbReference>
<feature type="transmembrane region" description="Helical" evidence="1">
    <location>
        <begin position="39"/>
        <end position="59"/>
    </location>
</feature>
<protein>
    <submittedName>
        <fullName evidence="2">Branched-chain amino acid transport</fullName>
    </submittedName>
</protein>
<keyword evidence="3" id="KW-1185">Reference proteome</keyword>
<comment type="caution">
    <text evidence="2">The sequence shown here is derived from an EMBL/GenBank/DDBJ whole genome shotgun (WGS) entry which is preliminary data.</text>
</comment>
<reference evidence="3" key="1">
    <citation type="journal article" date="2017" name="Appl. Environ. Microbiol.">
        <title>Genomic Analysis of Calderihabitans maritimus KKC1, a Thermophilic, Hydrogenogenic, Carboxydotrophic Bacterium Isolated from Marine Sediment.</title>
        <authorList>
            <person name="Omae K."/>
            <person name="Yoneda Y."/>
            <person name="Fukuyama Y."/>
            <person name="Yoshida T."/>
            <person name="Sako Y."/>
        </authorList>
    </citation>
    <scope>NUCLEOTIDE SEQUENCE [LARGE SCALE GENOMIC DNA]</scope>
    <source>
        <strain evidence="3">KKC1</strain>
    </source>
</reference>
<organism evidence="2 3">
    <name type="scientific">Calderihabitans maritimus</name>
    <dbReference type="NCBI Taxonomy" id="1246530"/>
    <lineage>
        <taxon>Bacteria</taxon>
        <taxon>Bacillati</taxon>
        <taxon>Bacillota</taxon>
        <taxon>Clostridia</taxon>
        <taxon>Neomoorellales</taxon>
        <taxon>Calderihabitantaceae</taxon>
        <taxon>Calderihabitans</taxon>
    </lineage>
</organism>
<keyword evidence="1" id="KW-0812">Transmembrane</keyword>
<evidence type="ECO:0000313" key="3">
    <source>
        <dbReference type="Proteomes" id="UP000197032"/>
    </source>
</evidence>
<feature type="transmembrane region" description="Helical" evidence="1">
    <location>
        <begin position="6"/>
        <end position="27"/>
    </location>
</feature>
<evidence type="ECO:0000256" key="1">
    <source>
        <dbReference type="SAM" id="Phobius"/>
    </source>
</evidence>
<evidence type="ECO:0000313" key="2">
    <source>
        <dbReference type="EMBL" id="GAW93610.1"/>
    </source>
</evidence>
<dbReference type="Pfam" id="PF05437">
    <property type="entry name" value="AzlD"/>
    <property type="match status" value="1"/>
</dbReference>
<dbReference type="EMBL" id="BDGJ01000164">
    <property type="protein sequence ID" value="GAW93610.1"/>
    <property type="molecule type" value="Genomic_DNA"/>
</dbReference>
<feature type="transmembrane region" description="Helical" evidence="1">
    <location>
        <begin position="79"/>
        <end position="102"/>
    </location>
</feature>
<keyword evidence="1" id="KW-1133">Transmembrane helix</keyword>
<dbReference type="Proteomes" id="UP000197032">
    <property type="component" value="Unassembled WGS sequence"/>
</dbReference>
<dbReference type="AlphaFoldDB" id="A0A1Z5HWF6"/>
<name>A0A1Z5HWF6_9FIRM</name>
<keyword evidence="1" id="KW-0472">Membrane</keyword>
<proteinExistence type="predicted"/>
<dbReference type="OrthoDB" id="9811308at2"/>